<dbReference type="PANTHER" id="PTHR13403:SF6">
    <property type="entry name" value="SNURPORTIN-1"/>
    <property type="match status" value="1"/>
</dbReference>
<dbReference type="Proteomes" id="UP000623467">
    <property type="component" value="Unassembled WGS sequence"/>
</dbReference>
<reference evidence="13" key="1">
    <citation type="submission" date="2020-05" db="EMBL/GenBank/DDBJ databases">
        <title>Mycena genomes resolve the evolution of fungal bioluminescence.</title>
        <authorList>
            <person name="Tsai I.J."/>
        </authorList>
    </citation>
    <scope>NUCLEOTIDE SEQUENCE</scope>
    <source>
        <strain evidence="13">160909Yilan</strain>
    </source>
</reference>
<comment type="similarity">
    <text evidence="4">Belongs to the snurportin family.</text>
</comment>
<feature type="compositionally biased region" description="Basic residues" evidence="10">
    <location>
        <begin position="106"/>
        <end position="115"/>
    </location>
</feature>
<evidence type="ECO:0000256" key="1">
    <source>
        <dbReference type="ARBA" id="ARBA00003975"/>
    </source>
</evidence>
<accession>A0A8H7CF84</accession>
<keyword evidence="6" id="KW-0813">Transport</keyword>
<dbReference type="Pfam" id="PF11538">
    <property type="entry name" value="Snurportin1"/>
    <property type="match status" value="1"/>
</dbReference>
<dbReference type="OrthoDB" id="10003593at2759"/>
<sequence>MIARNRKAAYKVLAANVSESQDSRRKKALDEQKRKRAQRVDSTRQLDLFANLNLGQSDDEEGAEDPEIARVGIASYAPLLPPSSAETPASDTRMESSSASEPPAERKKKKRKQKSKKESAAGNKWADQCMYAELLEMSEDNPWDMSDSSPDGLPEDLETGWVAVGPVPQGKRCLAVTDQSFGVPGLVPNTCLRSRKLGKLLMPRFPSTLPPLTILDCFLDSNWRENGLLHVIDVLKWKGQDIGECETPMRFWWRDTRLGELSLAPASFKLTS</sequence>
<feature type="region of interest" description="Disordered" evidence="10">
    <location>
        <begin position="78"/>
        <end position="123"/>
    </location>
</feature>
<dbReference type="InterPro" id="IPR024721">
    <property type="entry name" value="Snurportin-1_N"/>
</dbReference>
<keyword evidence="9" id="KW-0539">Nucleus</keyword>
<dbReference type="InterPro" id="IPR047857">
    <property type="entry name" value="Snurportin1_C"/>
</dbReference>
<evidence type="ECO:0000259" key="12">
    <source>
        <dbReference type="Pfam" id="PF21974"/>
    </source>
</evidence>
<evidence type="ECO:0000256" key="4">
    <source>
        <dbReference type="ARBA" id="ARBA00007540"/>
    </source>
</evidence>
<keyword evidence="8" id="KW-0694">RNA-binding</keyword>
<evidence type="ECO:0000256" key="3">
    <source>
        <dbReference type="ARBA" id="ARBA00004496"/>
    </source>
</evidence>
<dbReference type="InterPro" id="IPR017336">
    <property type="entry name" value="Snurportin-1"/>
</dbReference>
<feature type="domain" description="Snurportin-1 m3G cap-binding" evidence="12">
    <location>
        <begin position="153"/>
        <end position="260"/>
    </location>
</feature>
<comment type="caution">
    <text evidence="13">The sequence shown here is derived from an EMBL/GenBank/DDBJ whole genome shotgun (WGS) entry which is preliminary data.</text>
</comment>
<evidence type="ECO:0000256" key="7">
    <source>
        <dbReference type="ARBA" id="ARBA00022490"/>
    </source>
</evidence>
<keyword evidence="14" id="KW-1185">Reference proteome</keyword>
<feature type="domain" description="Snurportin-1 N-terminal" evidence="11">
    <location>
        <begin position="6"/>
        <end position="44"/>
    </location>
</feature>
<dbReference type="Gene3D" id="3.30.470.30">
    <property type="entry name" value="DNA ligase/mRNA capping enzyme"/>
    <property type="match status" value="1"/>
</dbReference>
<keyword evidence="7" id="KW-0963">Cytoplasm</keyword>
<gene>
    <name evidence="13" type="ORF">MSAN_02385400</name>
</gene>
<evidence type="ECO:0000256" key="2">
    <source>
        <dbReference type="ARBA" id="ARBA00004123"/>
    </source>
</evidence>
<dbReference type="GO" id="GO:0005737">
    <property type="term" value="C:cytoplasm"/>
    <property type="evidence" value="ECO:0007669"/>
    <property type="project" value="UniProtKB-SubCell"/>
</dbReference>
<feature type="compositionally biased region" description="Basic and acidic residues" evidence="10">
    <location>
        <begin position="28"/>
        <end position="44"/>
    </location>
</feature>
<protein>
    <recommendedName>
        <fullName evidence="5">Snurportin-1</fullName>
    </recommendedName>
</protein>
<feature type="region of interest" description="Disordered" evidence="10">
    <location>
        <begin position="17"/>
        <end position="45"/>
    </location>
</feature>
<evidence type="ECO:0000313" key="13">
    <source>
        <dbReference type="EMBL" id="KAF7334241.1"/>
    </source>
</evidence>
<dbReference type="EMBL" id="JACAZH010000049">
    <property type="protein sequence ID" value="KAF7334241.1"/>
    <property type="molecule type" value="Genomic_DNA"/>
</dbReference>
<feature type="region of interest" description="Disordered" evidence="10">
    <location>
        <begin position="51"/>
        <end position="70"/>
    </location>
</feature>
<evidence type="ECO:0000259" key="11">
    <source>
        <dbReference type="Pfam" id="PF11538"/>
    </source>
</evidence>
<evidence type="ECO:0000256" key="6">
    <source>
        <dbReference type="ARBA" id="ARBA00022448"/>
    </source>
</evidence>
<comment type="subcellular location">
    <subcellularLocation>
        <location evidence="3">Cytoplasm</location>
    </subcellularLocation>
    <subcellularLocation>
        <location evidence="2">Nucleus</location>
    </subcellularLocation>
</comment>
<dbReference type="Pfam" id="PF21974">
    <property type="entry name" value="SPN1_m3Gcap_bd"/>
    <property type="match status" value="1"/>
</dbReference>
<comment type="function">
    <text evidence="1">Functions as an U snRNP-specific nuclear import adapter. Involved in the trimethylguanosine (m3G)-cap-dependent nuclear import of U snRNPs. Binds specifically to the terminal m3G-cap U snRNAs.</text>
</comment>
<name>A0A8H7CF84_9AGAR</name>
<evidence type="ECO:0000256" key="5">
    <source>
        <dbReference type="ARBA" id="ARBA00016034"/>
    </source>
</evidence>
<feature type="compositionally biased region" description="Acidic residues" evidence="10">
    <location>
        <begin position="57"/>
        <end position="66"/>
    </location>
</feature>
<dbReference type="GO" id="GO:0005634">
    <property type="term" value="C:nucleus"/>
    <property type="evidence" value="ECO:0007669"/>
    <property type="project" value="UniProtKB-SubCell"/>
</dbReference>
<dbReference type="GO" id="GO:0061015">
    <property type="term" value="P:snRNA import into nucleus"/>
    <property type="evidence" value="ECO:0007669"/>
    <property type="project" value="InterPro"/>
</dbReference>
<evidence type="ECO:0000256" key="8">
    <source>
        <dbReference type="ARBA" id="ARBA00022884"/>
    </source>
</evidence>
<proteinExistence type="inferred from homology"/>
<evidence type="ECO:0000256" key="10">
    <source>
        <dbReference type="SAM" id="MobiDB-lite"/>
    </source>
</evidence>
<evidence type="ECO:0000313" key="14">
    <source>
        <dbReference type="Proteomes" id="UP000623467"/>
    </source>
</evidence>
<dbReference type="GO" id="GO:0003723">
    <property type="term" value="F:RNA binding"/>
    <property type="evidence" value="ECO:0007669"/>
    <property type="project" value="UniProtKB-KW"/>
</dbReference>
<evidence type="ECO:0000256" key="9">
    <source>
        <dbReference type="ARBA" id="ARBA00023242"/>
    </source>
</evidence>
<organism evidence="13 14">
    <name type="scientific">Mycena sanguinolenta</name>
    <dbReference type="NCBI Taxonomy" id="230812"/>
    <lineage>
        <taxon>Eukaryota</taxon>
        <taxon>Fungi</taxon>
        <taxon>Dikarya</taxon>
        <taxon>Basidiomycota</taxon>
        <taxon>Agaricomycotina</taxon>
        <taxon>Agaricomycetes</taxon>
        <taxon>Agaricomycetidae</taxon>
        <taxon>Agaricales</taxon>
        <taxon>Marasmiineae</taxon>
        <taxon>Mycenaceae</taxon>
        <taxon>Mycena</taxon>
    </lineage>
</organism>
<dbReference type="AlphaFoldDB" id="A0A8H7CF84"/>
<dbReference type="PANTHER" id="PTHR13403">
    <property type="entry name" value="SNURPORTIN1 RNUT1 PROTEIN RNA, U TRANSPORTER 1"/>
    <property type="match status" value="1"/>
</dbReference>